<keyword evidence="5" id="KW-0418">Kinase</keyword>
<reference evidence="10 11" key="1">
    <citation type="submission" date="2017-04" db="EMBL/GenBank/DDBJ databases">
        <title>Unexpected and diverse lifestyles within the genus Limnohabitans.</title>
        <authorList>
            <person name="Kasalicky V."/>
            <person name="Mehrshad M."/>
            <person name="Andrei S.-A."/>
            <person name="Salcher M."/>
            <person name="Kratochvilova H."/>
            <person name="Simek K."/>
            <person name="Ghai R."/>
        </authorList>
    </citation>
    <scope>NUCLEOTIDE SEQUENCE [LARGE SCALE GENOMIC DNA]</scope>
    <source>
        <strain evidence="10 11">MWH-C5</strain>
    </source>
</reference>
<comment type="catalytic activity">
    <reaction evidence="1">
        <text>ATP + protein L-histidine = ADP + protein N-phospho-L-histidine.</text>
        <dbReference type="EC" id="2.7.13.3"/>
    </reaction>
</comment>
<comment type="caution">
    <text evidence="10">The sequence shown here is derived from an EMBL/GenBank/DDBJ whole genome shotgun (WGS) entry which is preliminary data.</text>
</comment>
<protein>
    <recommendedName>
        <fullName evidence="2">histidine kinase</fullName>
        <ecNumber evidence="2">2.7.13.3</ecNumber>
    </recommendedName>
</protein>
<accession>A0A315EKW0</accession>
<dbReference type="Pfam" id="PF00512">
    <property type="entry name" value="HisKA"/>
    <property type="match status" value="1"/>
</dbReference>
<dbReference type="GO" id="GO:0000155">
    <property type="term" value="F:phosphorelay sensor kinase activity"/>
    <property type="evidence" value="ECO:0007669"/>
    <property type="project" value="InterPro"/>
</dbReference>
<evidence type="ECO:0000259" key="9">
    <source>
        <dbReference type="PROSITE" id="PS50110"/>
    </source>
</evidence>
<gene>
    <name evidence="10" type="ORF">B9Z44_14915</name>
</gene>
<dbReference type="InterPro" id="IPR003594">
    <property type="entry name" value="HATPase_dom"/>
</dbReference>
<evidence type="ECO:0000313" key="10">
    <source>
        <dbReference type="EMBL" id="PUE56524.1"/>
    </source>
</evidence>
<dbReference type="EC" id="2.7.13.3" evidence="2"/>
<dbReference type="CDD" id="cd00082">
    <property type="entry name" value="HisKA"/>
    <property type="match status" value="1"/>
</dbReference>
<dbReference type="Pfam" id="PF02518">
    <property type="entry name" value="HATPase_c"/>
    <property type="match status" value="1"/>
</dbReference>
<dbReference type="InterPro" id="IPR036890">
    <property type="entry name" value="HATPase_C_sf"/>
</dbReference>
<dbReference type="SMART" id="SM00448">
    <property type="entry name" value="REC"/>
    <property type="match status" value="1"/>
</dbReference>
<feature type="modified residue" description="4-aspartylphosphate" evidence="6">
    <location>
        <position position="537"/>
    </location>
</feature>
<evidence type="ECO:0000256" key="7">
    <source>
        <dbReference type="SAM" id="Phobius"/>
    </source>
</evidence>
<organism evidence="10 11">
    <name type="scientific">Limnohabitans curvus</name>
    <dbReference type="NCBI Taxonomy" id="323423"/>
    <lineage>
        <taxon>Bacteria</taxon>
        <taxon>Pseudomonadati</taxon>
        <taxon>Pseudomonadota</taxon>
        <taxon>Betaproteobacteria</taxon>
        <taxon>Burkholderiales</taxon>
        <taxon>Comamonadaceae</taxon>
        <taxon>Limnohabitans</taxon>
    </lineage>
</organism>
<sequence length="614" mass="68972">MKFSATEETNYPSRLLKLQRTFLYLFYTSVPRKLRTKENIFFLCFSSSALFFLLFLIGPVLWVINQERSSISAFICSFFIFISMIMWKRGSSLVLVHLIYQGSLLGVILYNAYYLGGVTSSVMVWMGLVPILPIFLMSREWGYGWLVGSIAIVLGMLQLQINGHIPMRLGDTIDDLYLSTLMIGMLSLTQMILVSTYDTASWTMFQQITKKNEALQALSRKLEIASSHKDTFLATVSHEMRTPLNAVFGFLNIIERTDHLPSEVYGFVKHAKNSSSHLLTVINDLLDFSQMQQGRLVLAPQVVHLKQTVYQIHAALQSRAAEKNLKYSLEFIGEIPPYVKLDPHRLTQILLNLLGNAVKFTNQGGVRTEIRVFSAVDVKHSHDVTFEIVVSDTGIGISEHQIGKVFEPFVQIKEQDHIESDYSLRGNGLGLSITRSLVLLQGGVIDVQSKKGEGSAFRVCLPVHVEQAPNSLRDKSEPSVNPIEINLLVVDDHQMNRMVVSNLVKKFFPNATITEAKNGTEALTKMRSELFDLVLMDLIMPDLTGTEVVEIIRKEAAPYSDVNVVALTANLANEALHECNRVHMQGVLPKPIDLGLLVQTITQFGMPKDLKEIH</sequence>
<dbReference type="SUPFAM" id="SSF52172">
    <property type="entry name" value="CheY-like"/>
    <property type="match status" value="1"/>
</dbReference>
<dbReference type="EMBL" id="NESP01000002">
    <property type="protein sequence ID" value="PUE56524.1"/>
    <property type="molecule type" value="Genomic_DNA"/>
</dbReference>
<keyword evidence="7" id="KW-0812">Transmembrane</keyword>
<dbReference type="InterPro" id="IPR036097">
    <property type="entry name" value="HisK_dim/P_sf"/>
</dbReference>
<feature type="domain" description="Response regulatory" evidence="9">
    <location>
        <begin position="486"/>
        <end position="605"/>
    </location>
</feature>
<evidence type="ECO:0000256" key="3">
    <source>
        <dbReference type="ARBA" id="ARBA00022553"/>
    </source>
</evidence>
<dbReference type="InterPro" id="IPR003661">
    <property type="entry name" value="HisK_dim/P_dom"/>
</dbReference>
<evidence type="ECO:0000256" key="4">
    <source>
        <dbReference type="ARBA" id="ARBA00022679"/>
    </source>
</evidence>
<keyword evidence="3 6" id="KW-0597">Phosphoprotein</keyword>
<keyword evidence="7" id="KW-0472">Membrane</keyword>
<feature type="transmembrane region" description="Helical" evidence="7">
    <location>
        <begin position="40"/>
        <end position="64"/>
    </location>
</feature>
<feature type="transmembrane region" description="Helical" evidence="7">
    <location>
        <begin position="176"/>
        <end position="197"/>
    </location>
</feature>
<dbReference type="PROSITE" id="PS50110">
    <property type="entry name" value="RESPONSE_REGULATORY"/>
    <property type="match status" value="1"/>
</dbReference>
<evidence type="ECO:0000256" key="1">
    <source>
        <dbReference type="ARBA" id="ARBA00000085"/>
    </source>
</evidence>
<dbReference type="Gene3D" id="3.30.565.10">
    <property type="entry name" value="Histidine kinase-like ATPase, C-terminal domain"/>
    <property type="match status" value="1"/>
</dbReference>
<evidence type="ECO:0000259" key="8">
    <source>
        <dbReference type="PROSITE" id="PS50109"/>
    </source>
</evidence>
<dbReference type="Proteomes" id="UP000251341">
    <property type="component" value="Unassembled WGS sequence"/>
</dbReference>
<name>A0A315EKW0_9BURK</name>
<dbReference type="PANTHER" id="PTHR43047">
    <property type="entry name" value="TWO-COMPONENT HISTIDINE PROTEIN KINASE"/>
    <property type="match status" value="1"/>
</dbReference>
<dbReference type="AlphaFoldDB" id="A0A315EKW0"/>
<dbReference type="PROSITE" id="PS50109">
    <property type="entry name" value="HIS_KIN"/>
    <property type="match status" value="1"/>
</dbReference>
<dbReference type="SMART" id="SM00388">
    <property type="entry name" value="HisKA"/>
    <property type="match status" value="1"/>
</dbReference>
<dbReference type="InterPro" id="IPR011006">
    <property type="entry name" value="CheY-like_superfamily"/>
</dbReference>
<dbReference type="SMART" id="SM00387">
    <property type="entry name" value="HATPase_c"/>
    <property type="match status" value="1"/>
</dbReference>
<evidence type="ECO:0000256" key="6">
    <source>
        <dbReference type="PROSITE-ProRule" id="PRU00169"/>
    </source>
</evidence>
<keyword evidence="4" id="KW-0808">Transferase</keyword>
<dbReference type="InterPro" id="IPR005467">
    <property type="entry name" value="His_kinase_dom"/>
</dbReference>
<keyword evidence="7" id="KW-1133">Transmembrane helix</keyword>
<dbReference type="PRINTS" id="PR00344">
    <property type="entry name" value="BCTRLSENSOR"/>
</dbReference>
<feature type="domain" description="Histidine kinase" evidence="8">
    <location>
        <begin position="235"/>
        <end position="465"/>
    </location>
</feature>
<feature type="transmembrane region" description="Helical" evidence="7">
    <location>
        <begin position="70"/>
        <end position="87"/>
    </location>
</feature>
<dbReference type="Gene3D" id="3.40.50.2300">
    <property type="match status" value="1"/>
</dbReference>
<dbReference type="Pfam" id="PF00072">
    <property type="entry name" value="Response_reg"/>
    <property type="match status" value="1"/>
</dbReference>
<evidence type="ECO:0000313" key="11">
    <source>
        <dbReference type="Proteomes" id="UP000251341"/>
    </source>
</evidence>
<keyword evidence="11" id="KW-1185">Reference proteome</keyword>
<proteinExistence type="predicted"/>
<dbReference type="InterPro" id="IPR004358">
    <property type="entry name" value="Sig_transdc_His_kin-like_C"/>
</dbReference>
<dbReference type="SUPFAM" id="SSF47384">
    <property type="entry name" value="Homodimeric domain of signal transducing histidine kinase"/>
    <property type="match status" value="1"/>
</dbReference>
<dbReference type="Gene3D" id="1.10.287.130">
    <property type="match status" value="1"/>
</dbReference>
<dbReference type="InterPro" id="IPR001789">
    <property type="entry name" value="Sig_transdc_resp-reg_receiver"/>
</dbReference>
<feature type="transmembrane region" description="Helical" evidence="7">
    <location>
        <begin position="143"/>
        <end position="161"/>
    </location>
</feature>
<dbReference type="SUPFAM" id="SSF55874">
    <property type="entry name" value="ATPase domain of HSP90 chaperone/DNA topoisomerase II/histidine kinase"/>
    <property type="match status" value="1"/>
</dbReference>
<evidence type="ECO:0000256" key="5">
    <source>
        <dbReference type="ARBA" id="ARBA00022777"/>
    </source>
</evidence>
<evidence type="ECO:0000256" key="2">
    <source>
        <dbReference type="ARBA" id="ARBA00012438"/>
    </source>
</evidence>
<dbReference type="CDD" id="cd17546">
    <property type="entry name" value="REC_hyHK_CKI1_RcsC-like"/>
    <property type="match status" value="1"/>
</dbReference>